<name>A0A0G1YEG4_9BACT</name>
<dbReference type="Proteomes" id="UP000034588">
    <property type="component" value="Unassembled WGS sequence"/>
</dbReference>
<organism evidence="2 3">
    <name type="scientific">Candidatus Gottesmanbacteria bacterium GW2011_GWB1_49_7</name>
    <dbReference type="NCBI Taxonomy" id="1618448"/>
    <lineage>
        <taxon>Bacteria</taxon>
        <taxon>Candidatus Gottesmaniibacteriota</taxon>
    </lineage>
</organism>
<protein>
    <submittedName>
        <fullName evidence="2">Uncharacterized protein</fullName>
    </submittedName>
</protein>
<proteinExistence type="predicted"/>
<evidence type="ECO:0000313" key="3">
    <source>
        <dbReference type="Proteomes" id="UP000034588"/>
    </source>
</evidence>
<evidence type="ECO:0000256" key="1">
    <source>
        <dbReference type="SAM" id="MobiDB-lite"/>
    </source>
</evidence>
<gene>
    <name evidence="2" type="ORF">UY48_C0002G0058</name>
</gene>
<evidence type="ECO:0000313" key="2">
    <source>
        <dbReference type="EMBL" id="KKW13367.1"/>
    </source>
</evidence>
<dbReference type="AlphaFoldDB" id="A0A0G1YEG4"/>
<dbReference type="EMBL" id="LCQD01000002">
    <property type="protein sequence ID" value="KKW13367.1"/>
    <property type="molecule type" value="Genomic_DNA"/>
</dbReference>
<accession>A0A0G1YEG4</accession>
<reference evidence="2 3" key="1">
    <citation type="journal article" date="2015" name="Nature">
        <title>rRNA introns, odd ribosomes, and small enigmatic genomes across a large radiation of phyla.</title>
        <authorList>
            <person name="Brown C.T."/>
            <person name="Hug L.A."/>
            <person name="Thomas B.C."/>
            <person name="Sharon I."/>
            <person name="Castelle C.J."/>
            <person name="Singh A."/>
            <person name="Wilkins M.J."/>
            <person name="Williams K.H."/>
            <person name="Banfield J.F."/>
        </authorList>
    </citation>
    <scope>NUCLEOTIDE SEQUENCE [LARGE SCALE GENOMIC DNA]</scope>
</reference>
<feature type="region of interest" description="Disordered" evidence="1">
    <location>
        <begin position="54"/>
        <end position="108"/>
    </location>
</feature>
<sequence length="108" mass="11941">MKRPYFFQQAGTEVATGVGVICFDQQGFGPILADNLVALLRDRAECARWEFVEAPVPDLPDSGDPTDPSDWTNPTDLRSPEPEPEPELPPVGLTATEPAPKPRRTRKR</sequence>
<comment type="caution">
    <text evidence="2">The sequence shown here is derived from an EMBL/GenBank/DDBJ whole genome shotgun (WGS) entry which is preliminary data.</text>
</comment>